<comment type="caution">
    <text evidence="1">The sequence shown here is derived from an EMBL/GenBank/DDBJ whole genome shotgun (WGS) entry which is preliminary data.</text>
</comment>
<name>A0ABQ4XQ93_9ASTR</name>
<organism evidence="1 2">
    <name type="scientific">Tanacetum coccineum</name>
    <dbReference type="NCBI Taxonomy" id="301880"/>
    <lineage>
        <taxon>Eukaryota</taxon>
        <taxon>Viridiplantae</taxon>
        <taxon>Streptophyta</taxon>
        <taxon>Embryophyta</taxon>
        <taxon>Tracheophyta</taxon>
        <taxon>Spermatophyta</taxon>
        <taxon>Magnoliopsida</taxon>
        <taxon>eudicotyledons</taxon>
        <taxon>Gunneridae</taxon>
        <taxon>Pentapetalae</taxon>
        <taxon>asterids</taxon>
        <taxon>campanulids</taxon>
        <taxon>Asterales</taxon>
        <taxon>Asteraceae</taxon>
        <taxon>Asteroideae</taxon>
        <taxon>Anthemideae</taxon>
        <taxon>Anthemidinae</taxon>
        <taxon>Tanacetum</taxon>
    </lineage>
</organism>
<dbReference type="PANTHER" id="PTHR32387:SF0">
    <property type="entry name" value="PROTEIN NO VEIN"/>
    <property type="match status" value="1"/>
</dbReference>
<dbReference type="Proteomes" id="UP001151760">
    <property type="component" value="Unassembled WGS sequence"/>
</dbReference>
<accession>A0ABQ4XQ93</accession>
<evidence type="ECO:0000313" key="1">
    <source>
        <dbReference type="EMBL" id="GJS67469.1"/>
    </source>
</evidence>
<protein>
    <submittedName>
        <fullName evidence="1">Uncharacterized protein</fullName>
    </submittedName>
</protein>
<reference evidence="1" key="1">
    <citation type="journal article" date="2022" name="Int. J. Mol. Sci.">
        <title>Draft Genome of Tanacetum Coccineum: Genomic Comparison of Closely Related Tanacetum-Family Plants.</title>
        <authorList>
            <person name="Yamashiro T."/>
            <person name="Shiraishi A."/>
            <person name="Nakayama K."/>
            <person name="Satake H."/>
        </authorList>
    </citation>
    <scope>NUCLEOTIDE SEQUENCE</scope>
</reference>
<dbReference type="InterPro" id="IPR052957">
    <property type="entry name" value="Auxin_embryo_med"/>
</dbReference>
<reference evidence="1" key="2">
    <citation type="submission" date="2022-01" db="EMBL/GenBank/DDBJ databases">
        <authorList>
            <person name="Yamashiro T."/>
            <person name="Shiraishi A."/>
            <person name="Satake H."/>
            <person name="Nakayama K."/>
        </authorList>
    </citation>
    <scope>NUCLEOTIDE SEQUENCE</scope>
</reference>
<keyword evidence="2" id="KW-1185">Reference proteome</keyword>
<gene>
    <name evidence="1" type="ORF">Tco_0682033</name>
</gene>
<proteinExistence type="predicted"/>
<dbReference type="PANTHER" id="PTHR32387">
    <property type="entry name" value="WU:FJ29H11"/>
    <property type="match status" value="1"/>
</dbReference>
<sequence length="666" mass="76337">MNLSPRPLRSMEGIYIGRQGTILSLTVIVPVGSCHNENLMYSDMSPYFKDNQSSPNMWTYGITYNVPTKYKYNKINIFQSASKAEDVFYVSGLETSPQCYHSAAYQILGVLHALIGKRLSLDLTFPIGFDCGAIWLHTDPEHGFEAFGKLYSELRIVNPALFSDHVKNIAQMLYKVGVQRLSAHEVLKKHVLWRKCLEEKEHIISHLRNNAFISTNHGYKRLAEAPIHFSKQCGNLTDMSKLVSGSDMQWFEIDISYLKHQVCKSSPEGITKWRNFLQELGVTDFVKIVKVKKFISDIPHTVLKNMMLDDDCVSSGSIVIDYDSQDLTQLLSHVFSNGNKGKGKYLLRVLDELWDDYFSDKITGLCESDGRFRPFKSSIKEILRGVPWLASRHHSVPKVNSVKFLNDIGLKQVITLDDALSILDVWRGSKKPFRASISQMSKFYTYLWSEMSISKRKIVKTLHSQPFIFVPSSVGSTSEVLSGLLLSPSEVYWHDSIVSSIEQTKSTTPQLNEYMTHRVFSKMLCNVYPDLRHFFVREFGVAENPLLFYLQFLLQLSKESLPAHAAKVVVTREVIHCGPTDSSYMISLVRWALPYVQRYIYRMHTNEYSQLKLTGFRKVNSLKIVVVEKLCQKYVIKNFGIESKERECCCFLQDNVLYATRKSDSH</sequence>
<evidence type="ECO:0000313" key="2">
    <source>
        <dbReference type="Proteomes" id="UP001151760"/>
    </source>
</evidence>
<dbReference type="EMBL" id="BQNB010009720">
    <property type="protein sequence ID" value="GJS67469.1"/>
    <property type="molecule type" value="Genomic_DNA"/>
</dbReference>